<organism evidence="1 3">
    <name type="scientific">Oceanimonas baumannii</name>
    <dbReference type="NCBI Taxonomy" id="129578"/>
    <lineage>
        <taxon>Bacteria</taxon>
        <taxon>Pseudomonadati</taxon>
        <taxon>Pseudomonadota</taxon>
        <taxon>Gammaproteobacteria</taxon>
        <taxon>Aeromonadales</taxon>
        <taxon>Aeromonadaceae</taxon>
        <taxon>Oceanimonas</taxon>
    </lineage>
</organism>
<name>A0A235CEK2_9GAMM</name>
<evidence type="ECO:0000313" key="4">
    <source>
        <dbReference type="Proteomes" id="UP000295058"/>
    </source>
</evidence>
<comment type="caution">
    <text evidence="1">The sequence shown here is derived from an EMBL/GenBank/DDBJ whole genome shotgun (WGS) entry which is preliminary data.</text>
</comment>
<reference evidence="1 3" key="1">
    <citation type="submission" date="2017-08" db="EMBL/GenBank/DDBJ databases">
        <title>Draft Genome Sequence of the Marine Bacterium Oceanimonas baumannii ATCC 700832.</title>
        <authorList>
            <person name="Mcclelland W.D."/>
            <person name="Brennan M.A."/>
            <person name="Trachtenberg A.M."/>
            <person name="Maclea K.S."/>
        </authorList>
    </citation>
    <scope>NUCLEOTIDE SEQUENCE [LARGE SCALE GENOMIC DNA]</scope>
    <source>
        <strain evidence="1 3">ATCC 700832</strain>
    </source>
</reference>
<sequence>MRIFNNYQPLLIAKHVKTFFKGRLYIHGRGAYHYAKGLLVMPEQADDQHRKTVSEVNRLINQLNSPQATA</sequence>
<protein>
    <submittedName>
        <fullName evidence="2">Uncharacterized protein DUF1107</fullName>
    </submittedName>
</protein>
<proteinExistence type="predicted"/>
<dbReference type="RefSeq" id="WP_094278990.1">
    <property type="nucleotide sequence ID" value="NZ_JAJGNK010000019.1"/>
</dbReference>
<dbReference type="AlphaFoldDB" id="A0A235CEK2"/>
<gene>
    <name evidence="1" type="ORF">B6S09_13300</name>
    <name evidence="2" type="ORF">LY04_02398</name>
</gene>
<evidence type="ECO:0000313" key="1">
    <source>
        <dbReference type="EMBL" id="OYD23041.1"/>
    </source>
</evidence>
<dbReference type="InterPro" id="IPR009491">
    <property type="entry name" value="DUF1107"/>
</dbReference>
<dbReference type="Proteomes" id="UP000295058">
    <property type="component" value="Unassembled WGS sequence"/>
</dbReference>
<dbReference type="Gene3D" id="3.30.1910.10">
    <property type="entry name" value="so0334 like domain"/>
    <property type="match status" value="1"/>
</dbReference>
<evidence type="ECO:0000313" key="2">
    <source>
        <dbReference type="EMBL" id="TDW58303.1"/>
    </source>
</evidence>
<dbReference type="EMBL" id="SODO01000009">
    <property type="protein sequence ID" value="TDW58303.1"/>
    <property type="molecule type" value="Genomic_DNA"/>
</dbReference>
<accession>A0A235CEK2</accession>
<dbReference type="EMBL" id="NQJF01000011">
    <property type="protein sequence ID" value="OYD23041.1"/>
    <property type="molecule type" value="Genomic_DNA"/>
</dbReference>
<dbReference type="Proteomes" id="UP000243640">
    <property type="component" value="Unassembled WGS sequence"/>
</dbReference>
<reference evidence="2 4" key="2">
    <citation type="submission" date="2019-03" db="EMBL/GenBank/DDBJ databases">
        <title>Genomic Encyclopedia of Archaeal and Bacterial Type Strains, Phase II (KMG-II): from individual species to whole genera.</title>
        <authorList>
            <person name="Goeker M."/>
        </authorList>
    </citation>
    <scope>NUCLEOTIDE SEQUENCE [LARGE SCALE GENOMIC DNA]</scope>
    <source>
        <strain evidence="2 4">DSM 15594</strain>
    </source>
</reference>
<keyword evidence="4" id="KW-1185">Reference proteome</keyword>
<dbReference type="Pfam" id="PF06526">
    <property type="entry name" value="DUF1107"/>
    <property type="match status" value="1"/>
</dbReference>
<dbReference type="OrthoDB" id="5588896at2"/>
<evidence type="ECO:0000313" key="3">
    <source>
        <dbReference type="Proteomes" id="UP000243640"/>
    </source>
</evidence>